<dbReference type="EMBL" id="CP012524">
    <property type="protein sequence ID" value="ALC41761.1"/>
    <property type="molecule type" value="Genomic_DNA"/>
</dbReference>
<dbReference type="InterPro" id="IPR001128">
    <property type="entry name" value="Cyt_P450"/>
</dbReference>
<accession>A0A0M5J022</accession>
<name>A0A0M5J022_DROBS</name>
<organism evidence="9 10">
    <name type="scientific">Drosophila busckii</name>
    <name type="common">Fruit fly</name>
    <dbReference type="NCBI Taxonomy" id="30019"/>
    <lineage>
        <taxon>Eukaryota</taxon>
        <taxon>Metazoa</taxon>
        <taxon>Ecdysozoa</taxon>
        <taxon>Arthropoda</taxon>
        <taxon>Hexapoda</taxon>
        <taxon>Insecta</taxon>
        <taxon>Pterygota</taxon>
        <taxon>Neoptera</taxon>
        <taxon>Endopterygota</taxon>
        <taxon>Diptera</taxon>
        <taxon>Brachycera</taxon>
        <taxon>Muscomorpha</taxon>
        <taxon>Ephydroidea</taxon>
        <taxon>Drosophilidae</taxon>
        <taxon>Drosophila</taxon>
    </lineage>
</organism>
<keyword evidence="5" id="KW-0560">Oxidoreductase</keyword>
<dbReference type="Pfam" id="PF00067">
    <property type="entry name" value="p450"/>
    <property type="match status" value="1"/>
</dbReference>
<protein>
    <submittedName>
        <fullName evidence="9">Cyp12e1</fullName>
    </submittedName>
</protein>
<comment type="similarity">
    <text evidence="2">Belongs to the cytochrome P450 family.</text>
</comment>
<dbReference type="CDD" id="cd11054">
    <property type="entry name" value="CYP24A1-like"/>
    <property type="match status" value="1"/>
</dbReference>
<proteinExistence type="inferred from homology"/>
<dbReference type="GO" id="GO:0004497">
    <property type="term" value="F:monooxygenase activity"/>
    <property type="evidence" value="ECO:0007669"/>
    <property type="project" value="UniProtKB-KW"/>
</dbReference>
<dbReference type="GO" id="GO:0016705">
    <property type="term" value="F:oxidoreductase activity, acting on paired donors, with incorporation or reduction of molecular oxygen"/>
    <property type="evidence" value="ECO:0007669"/>
    <property type="project" value="InterPro"/>
</dbReference>
<dbReference type="STRING" id="30019.A0A0M5J022"/>
<evidence type="ECO:0000256" key="2">
    <source>
        <dbReference type="ARBA" id="ARBA00010617"/>
    </source>
</evidence>
<dbReference type="AlphaFoldDB" id="A0A0M5J022"/>
<keyword evidence="3 8" id="KW-0349">Heme</keyword>
<dbReference type="GO" id="GO:0005506">
    <property type="term" value="F:iron ion binding"/>
    <property type="evidence" value="ECO:0007669"/>
    <property type="project" value="InterPro"/>
</dbReference>
<evidence type="ECO:0000256" key="4">
    <source>
        <dbReference type="ARBA" id="ARBA00022723"/>
    </source>
</evidence>
<feature type="binding site" description="axial binding residue" evidence="8">
    <location>
        <position position="451"/>
    </location>
    <ligand>
        <name>heme</name>
        <dbReference type="ChEBI" id="CHEBI:30413"/>
    </ligand>
    <ligandPart>
        <name>Fe</name>
        <dbReference type="ChEBI" id="CHEBI:18248"/>
    </ligandPart>
</feature>
<evidence type="ECO:0000256" key="8">
    <source>
        <dbReference type="PIRSR" id="PIRSR602401-1"/>
    </source>
</evidence>
<evidence type="ECO:0000256" key="1">
    <source>
        <dbReference type="ARBA" id="ARBA00001971"/>
    </source>
</evidence>
<sequence length="702" mass="80453">MSQLKLFTNCLRTRLSIGLQQQLQRLKRDYVTSTAAAKPFKEIPTVNTFKLLLNFLPGGKYYKLDINELTKSILLDANTDILLMKGMFGRSSLVLTQNPDDFETVFRHEGTWPYRKGFELVHYYRTVHRKEYFGEVVGLLGSQHQDWGDMRSAVNPIIMHPKNVKLYLGSLDRINQQFIQRIKTIRNTETLEMPVDFKNEISAWALESVGMVALNCQLGLIDKTNAKGQRYFELLQEFLDFAVALEVNPSLWRKFKTPKLRAAMKSLDEGLEITDHFIKLGMQRIKQNSEGEKSVLEKLLAINPKYALVMALDMLAAGVDTHPEQQAKLRAEIRSILPQKDTPFTEASMRNLPYLRACIKESLRLYPLTLANLRTTRQELVLSGYTVPAETDVIMMHVNLWADAQHFSQPEQFIPERWLREQPATADGCPVATKSTHPFAYLPFGFGPRSCIGRRIAEMELEIGVARLLRNFQPSKRDYVTKTKAVEPKPFEAMPTVNNFRLLIDFMPGGRYYNLDLNDMTRNMLNNANSDILLLKGLFGKVNMVLTQNPDDFEIVFRHEGAWPGRMGFELMNHYRTVHRKDYFGDVIGLVSSQNKAWGDMRSAVNPIIIHPKNVKLYLGSLDRINEQFIARIKAIRDPQTLEMPADFKDEISAWTLESVGMVALDCQLGLIDRTNPTGLRFFTLLQEFFDLSAELEVKPSI</sequence>
<gene>
    <name evidence="9" type="ORF">Dbus_chr2Rg1340</name>
</gene>
<reference evidence="9 10" key="1">
    <citation type="submission" date="2015-08" db="EMBL/GenBank/DDBJ databases">
        <title>Ancestral chromatin configuration constrains chromatin evolution on differentiating sex chromosomes in Drosophila.</title>
        <authorList>
            <person name="Zhou Q."/>
            <person name="Bachtrog D."/>
        </authorList>
    </citation>
    <scope>NUCLEOTIDE SEQUENCE [LARGE SCALE GENOMIC DNA]</scope>
    <source>
        <tissue evidence="9">Whole larvae</tissue>
    </source>
</reference>
<dbReference type="PANTHER" id="PTHR24279:SF120">
    <property type="entry name" value="CYTOCHROME P450"/>
    <property type="match status" value="1"/>
</dbReference>
<dbReference type="InterPro" id="IPR017972">
    <property type="entry name" value="Cyt_P450_CS"/>
</dbReference>
<comment type="cofactor">
    <cofactor evidence="1 8">
        <name>heme</name>
        <dbReference type="ChEBI" id="CHEBI:30413"/>
    </cofactor>
</comment>
<dbReference type="Gene3D" id="1.10.630.10">
    <property type="entry name" value="Cytochrome P450"/>
    <property type="match status" value="2"/>
</dbReference>
<dbReference type="PRINTS" id="PR00463">
    <property type="entry name" value="EP450I"/>
</dbReference>
<dbReference type="SUPFAM" id="SSF48264">
    <property type="entry name" value="Cytochrome P450"/>
    <property type="match status" value="2"/>
</dbReference>
<keyword evidence="4 8" id="KW-0479">Metal-binding</keyword>
<keyword evidence="7" id="KW-0503">Monooxygenase</keyword>
<evidence type="ECO:0000313" key="9">
    <source>
        <dbReference type="EMBL" id="ALC41761.1"/>
    </source>
</evidence>
<dbReference type="OMA" id="ISAWTLE"/>
<dbReference type="InterPro" id="IPR002401">
    <property type="entry name" value="Cyt_P450_E_grp-I"/>
</dbReference>
<dbReference type="PANTHER" id="PTHR24279">
    <property type="entry name" value="CYTOCHROME P450"/>
    <property type="match status" value="1"/>
</dbReference>
<dbReference type="SMR" id="A0A0M5J022"/>
<evidence type="ECO:0000256" key="6">
    <source>
        <dbReference type="ARBA" id="ARBA00023004"/>
    </source>
</evidence>
<dbReference type="PRINTS" id="PR00385">
    <property type="entry name" value="P450"/>
</dbReference>
<evidence type="ECO:0000313" key="10">
    <source>
        <dbReference type="Proteomes" id="UP000494163"/>
    </source>
</evidence>
<dbReference type="GO" id="GO:0020037">
    <property type="term" value="F:heme binding"/>
    <property type="evidence" value="ECO:0007669"/>
    <property type="project" value="InterPro"/>
</dbReference>
<keyword evidence="10" id="KW-1185">Reference proteome</keyword>
<evidence type="ECO:0000256" key="3">
    <source>
        <dbReference type="ARBA" id="ARBA00022617"/>
    </source>
</evidence>
<evidence type="ECO:0000256" key="7">
    <source>
        <dbReference type="ARBA" id="ARBA00023033"/>
    </source>
</evidence>
<dbReference type="PROSITE" id="PS00086">
    <property type="entry name" value="CYTOCHROME_P450"/>
    <property type="match status" value="1"/>
</dbReference>
<evidence type="ECO:0000256" key="5">
    <source>
        <dbReference type="ARBA" id="ARBA00023002"/>
    </source>
</evidence>
<keyword evidence="6 8" id="KW-0408">Iron</keyword>
<dbReference type="Proteomes" id="UP000494163">
    <property type="component" value="Chromosome 2R"/>
</dbReference>
<dbReference type="InterPro" id="IPR036396">
    <property type="entry name" value="Cyt_P450_sf"/>
</dbReference>
<dbReference type="InterPro" id="IPR050479">
    <property type="entry name" value="CYP11_CYP27_families"/>
</dbReference>
<dbReference type="OrthoDB" id="3945418at2759"/>